<accession>A0A3S5A4J2</accession>
<evidence type="ECO:0000259" key="5">
    <source>
        <dbReference type="PROSITE" id="PS50979"/>
    </source>
</evidence>
<name>A0A3S5A4J2_9PLAT</name>
<dbReference type="PROSITE" id="PS50979">
    <property type="entry name" value="BC"/>
    <property type="match status" value="1"/>
</dbReference>
<reference evidence="6" key="1">
    <citation type="submission" date="2018-11" db="EMBL/GenBank/DDBJ databases">
        <authorList>
            <consortium name="Pathogen Informatics"/>
        </authorList>
    </citation>
    <scope>NUCLEOTIDE SEQUENCE</scope>
</reference>
<dbReference type="SUPFAM" id="SSF51246">
    <property type="entry name" value="Rudiment single hybrid motif"/>
    <property type="match status" value="1"/>
</dbReference>
<evidence type="ECO:0000256" key="4">
    <source>
        <dbReference type="ARBA" id="ARBA00023267"/>
    </source>
</evidence>
<evidence type="ECO:0000256" key="2">
    <source>
        <dbReference type="ARBA" id="ARBA00022741"/>
    </source>
</evidence>
<sequence>MEDIPVHGWAIECRVYAEDPYRAFGLPSIGRLSSYVEPTHIPGVRCDSGIQEGSEISIYYDPMICKLITYAPTRDLALGIMARALDAYVIRGVTHNIPLLRDIITNDKFVSGDITTNFLPETYPDGFQGMLRELLHSMVIRSPLLLEW</sequence>
<proteinExistence type="predicted"/>
<dbReference type="AlphaFoldDB" id="A0A3S5A4J2"/>
<dbReference type="InterPro" id="IPR011054">
    <property type="entry name" value="Rudment_hybrid_motif"/>
</dbReference>
<dbReference type="GO" id="GO:0004658">
    <property type="term" value="F:propionyl-CoA carboxylase activity"/>
    <property type="evidence" value="ECO:0007669"/>
    <property type="project" value="TreeGrafter"/>
</dbReference>
<evidence type="ECO:0000313" key="6">
    <source>
        <dbReference type="EMBL" id="VEL11742.1"/>
    </source>
</evidence>
<keyword evidence="4" id="KW-0092">Biotin</keyword>
<keyword evidence="2" id="KW-0547">Nucleotide-binding</keyword>
<dbReference type="GO" id="GO:0005739">
    <property type="term" value="C:mitochondrion"/>
    <property type="evidence" value="ECO:0007669"/>
    <property type="project" value="TreeGrafter"/>
</dbReference>
<feature type="domain" description="Biotin carboxylation" evidence="5">
    <location>
        <begin position="1"/>
        <end position="124"/>
    </location>
</feature>
<dbReference type="InterPro" id="IPR011764">
    <property type="entry name" value="Biotin_carboxylation_dom"/>
</dbReference>
<protein>
    <recommendedName>
        <fullName evidence="5">Biotin carboxylation domain-containing protein</fullName>
    </recommendedName>
</protein>
<dbReference type="OrthoDB" id="196847at2759"/>
<dbReference type="InterPro" id="IPR005482">
    <property type="entry name" value="Biotin_COase_C"/>
</dbReference>
<dbReference type="GO" id="GO:0005524">
    <property type="term" value="F:ATP binding"/>
    <property type="evidence" value="ECO:0007669"/>
    <property type="project" value="UniProtKB-KW"/>
</dbReference>
<dbReference type="PANTHER" id="PTHR18866:SF33">
    <property type="entry name" value="METHYLCROTONOYL-COA CARBOXYLASE SUBUNIT ALPHA, MITOCHONDRIAL-RELATED"/>
    <property type="match status" value="1"/>
</dbReference>
<organism evidence="6 7">
    <name type="scientific">Protopolystoma xenopodis</name>
    <dbReference type="NCBI Taxonomy" id="117903"/>
    <lineage>
        <taxon>Eukaryota</taxon>
        <taxon>Metazoa</taxon>
        <taxon>Spiralia</taxon>
        <taxon>Lophotrochozoa</taxon>
        <taxon>Platyhelminthes</taxon>
        <taxon>Monogenea</taxon>
        <taxon>Polyopisthocotylea</taxon>
        <taxon>Polystomatidea</taxon>
        <taxon>Polystomatidae</taxon>
        <taxon>Protopolystoma</taxon>
    </lineage>
</organism>
<dbReference type="EMBL" id="CAAALY010012700">
    <property type="protein sequence ID" value="VEL11742.1"/>
    <property type="molecule type" value="Genomic_DNA"/>
</dbReference>
<keyword evidence="1" id="KW-0436">Ligase</keyword>
<dbReference type="Gene3D" id="3.30.470.20">
    <property type="entry name" value="ATP-grasp fold, B domain"/>
    <property type="match status" value="1"/>
</dbReference>
<dbReference type="Proteomes" id="UP000784294">
    <property type="component" value="Unassembled WGS sequence"/>
</dbReference>
<comment type="caution">
    <text evidence="6">The sequence shown here is derived from an EMBL/GenBank/DDBJ whole genome shotgun (WGS) entry which is preliminary data.</text>
</comment>
<gene>
    <name evidence="6" type="ORF">PXEA_LOCUS5182</name>
</gene>
<dbReference type="Pfam" id="PF02785">
    <property type="entry name" value="Biotin_carb_C"/>
    <property type="match status" value="1"/>
</dbReference>
<evidence type="ECO:0000313" key="7">
    <source>
        <dbReference type="Proteomes" id="UP000784294"/>
    </source>
</evidence>
<evidence type="ECO:0000256" key="1">
    <source>
        <dbReference type="ARBA" id="ARBA00022598"/>
    </source>
</evidence>
<dbReference type="PANTHER" id="PTHR18866">
    <property type="entry name" value="CARBOXYLASE:PYRUVATE/ACETYL-COA/PROPIONYL-COA CARBOXYLASE"/>
    <property type="match status" value="1"/>
</dbReference>
<keyword evidence="3" id="KW-0067">ATP-binding</keyword>
<dbReference type="SMART" id="SM00878">
    <property type="entry name" value="Biotin_carb_C"/>
    <property type="match status" value="1"/>
</dbReference>
<keyword evidence="7" id="KW-1185">Reference proteome</keyword>
<dbReference type="InterPro" id="IPR050856">
    <property type="entry name" value="Biotin_carboxylase_complex"/>
</dbReference>
<evidence type="ECO:0000256" key="3">
    <source>
        <dbReference type="ARBA" id="ARBA00022840"/>
    </source>
</evidence>